<protein>
    <submittedName>
        <fullName evidence="1">Uncharacterized protein</fullName>
    </submittedName>
</protein>
<dbReference type="EMBL" id="CP136895">
    <property type="protein sequence ID" value="WOL12198.1"/>
    <property type="molecule type" value="Genomic_DNA"/>
</dbReference>
<sequence length="102" mass="11714">MKEISLHGPVGSLFSCLVHASYLRCQLKILSGTWVSSWNSRIGSRLRMGIPLYFLNYFSWINATVNSQSEFEPECSSSKAKISYFFRLLKGQHPFYYSYIAA</sequence>
<name>A0AAQ3KNK8_9LILI</name>
<gene>
    <name evidence="1" type="ORF">Cni_G20963</name>
</gene>
<reference evidence="1 2" key="1">
    <citation type="submission" date="2023-10" db="EMBL/GenBank/DDBJ databases">
        <title>Chromosome-scale genome assembly provides insights into flower coloration mechanisms of Canna indica.</title>
        <authorList>
            <person name="Li C."/>
        </authorList>
    </citation>
    <scope>NUCLEOTIDE SEQUENCE [LARGE SCALE GENOMIC DNA]</scope>
    <source>
        <tissue evidence="1">Flower</tissue>
    </source>
</reference>
<organism evidence="1 2">
    <name type="scientific">Canna indica</name>
    <name type="common">Indian-shot</name>
    <dbReference type="NCBI Taxonomy" id="4628"/>
    <lineage>
        <taxon>Eukaryota</taxon>
        <taxon>Viridiplantae</taxon>
        <taxon>Streptophyta</taxon>
        <taxon>Embryophyta</taxon>
        <taxon>Tracheophyta</taxon>
        <taxon>Spermatophyta</taxon>
        <taxon>Magnoliopsida</taxon>
        <taxon>Liliopsida</taxon>
        <taxon>Zingiberales</taxon>
        <taxon>Cannaceae</taxon>
        <taxon>Canna</taxon>
    </lineage>
</organism>
<keyword evidence="2" id="KW-1185">Reference proteome</keyword>
<accession>A0AAQ3KNK8</accession>
<evidence type="ECO:0000313" key="1">
    <source>
        <dbReference type="EMBL" id="WOL12198.1"/>
    </source>
</evidence>
<dbReference type="AlphaFoldDB" id="A0AAQ3KNK8"/>
<proteinExistence type="predicted"/>
<evidence type="ECO:0000313" key="2">
    <source>
        <dbReference type="Proteomes" id="UP001327560"/>
    </source>
</evidence>
<dbReference type="Proteomes" id="UP001327560">
    <property type="component" value="Chromosome 6"/>
</dbReference>
<dbReference type="PROSITE" id="PS51257">
    <property type="entry name" value="PROKAR_LIPOPROTEIN"/>
    <property type="match status" value="1"/>
</dbReference>